<dbReference type="InterPro" id="IPR023286">
    <property type="entry name" value="ABATE_dom_sf"/>
</dbReference>
<sequence length="180" mass="19095">MRHERVCLELVGTVRGRLGEPSDDLADPVSLAGWLARRGLRPTEEPDAAHVTGFRALREASYRLLVAVTGGGAPRPDDVALVNRRAAHPAPAVSLVDTPGGGLRREVAVPTPEQALAVVARDLVDLVGGPDLVRLHQCEADVCGTFFVDTSRAGSRRWCSSATCGNRARVAAHRGRAAQP</sequence>
<comment type="caution">
    <text evidence="2">The sequence shown here is derived from an EMBL/GenBank/DDBJ whole genome shotgun (WGS) entry which is preliminary data.</text>
</comment>
<dbReference type="EMBL" id="PVTF01000002">
    <property type="protein sequence ID" value="PRY44633.1"/>
    <property type="molecule type" value="Genomic_DNA"/>
</dbReference>
<dbReference type="Proteomes" id="UP000239494">
    <property type="component" value="Unassembled WGS sequence"/>
</dbReference>
<dbReference type="InterPro" id="IPR021005">
    <property type="entry name" value="Znf_CGNR"/>
</dbReference>
<gene>
    <name evidence="2" type="ORF">CLV43_102198</name>
</gene>
<dbReference type="Pfam" id="PF11706">
    <property type="entry name" value="zf-CGNR"/>
    <property type="match status" value="1"/>
</dbReference>
<evidence type="ECO:0000313" key="3">
    <source>
        <dbReference type="Proteomes" id="UP000239494"/>
    </source>
</evidence>
<evidence type="ECO:0000313" key="2">
    <source>
        <dbReference type="EMBL" id="PRY44633.1"/>
    </source>
</evidence>
<dbReference type="RefSeq" id="WP_106186239.1">
    <property type="nucleotide sequence ID" value="NZ_PVTF01000002.1"/>
</dbReference>
<organism evidence="2 3">
    <name type="scientific">Umezawaea tangerina</name>
    <dbReference type="NCBI Taxonomy" id="84725"/>
    <lineage>
        <taxon>Bacteria</taxon>
        <taxon>Bacillati</taxon>
        <taxon>Actinomycetota</taxon>
        <taxon>Actinomycetes</taxon>
        <taxon>Pseudonocardiales</taxon>
        <taxon>Pseudonocardiaceae</taxon>
        <taxon>Umezawaea</taxon>
    </lineage>
</organism>
<proteinExistence type="predicted"/>
<accession>A0A2T0TG82</accession>
<reference evidence="2 3" key="1">
    <citation type="submission" date="2018-03" db="EMBL/GenBank/DDBJ databases">
        <title>Genomic Encyclopedia of Archaeal and Bacterial Type Strains, Phase II (KMG-II): from individual species to whole genera.</title>
        <authorList>
            <person name="Goeker M."/>
        </authorList>
    </citation>
    <scope>NUCLEOTIDE SEQUENCE [LARGE SCALE GENOMIC DNA]</scope>
    <source>
        <strain evidence="2 3">DSM 44720</strain>
    </source>
</reference>
<evidence type="ECO:0000259" key="1">
    <source>
        <dbReference type="Pfam" id="PF11706"/>
    </source>
</evidence>
<dbReference type="InterPro" id="IPR010852">
    <property type="entry name" value="ABATE"/>
</dbReference>
<dbReference type="PANTHER" id="PTHR35525:SF3">
    <property type="entry name" value="BLL6575 PROTEIN"/>
    <property type="match status" value="1"/>
</dbReference>
<protein>
    <submittedName>
        <fullName evidence="2">Putative RNA-binding Zn ribbon-like protein</fullName>
    </submittedName>
</protein>
<dbReference type="PANTHER" id="PTHR35525">
    <property type="entry name" value="BLL6575 PROTEIN"/>
    <property type="match status" value="1"/>
</dbReference>
<dbReference type="SUPFAM" id="SSF160904">
    <property type="entry name" value="Jann2411-like"/>
    <property type="match status" value="1"/>
</dbReference>
<dbReference type="OrthoDB" id="123307at2"/>
<dbReference type="Pfam" id="PF07336">
    <property type="entry name" value="ABATE"/>
    <property type="match status" value="1"/>
</dbReference>
<name>A0A2T0TG82_9PSEU</name>
<keyword evidence="3" id="KW-1185">Reference proteome</keyword>
<dbReference type="Gene3D" id="1.10.3300.10">
    <property type="entry name" value="Jann2411-like domain"/>
    <property type="match status" value="1"/>
</dbReference>
<feature type="domain" description="Zinc finger CGNR" evidence="1">
    <location>
        <begin position="134"/>
        <end position="176"/>
    </location>
</feature>
<dbReference type="AlphaFoldDB" id="A0A2T0TG82"/>